<dbReference type="PROSITE" id="PS00455">
    <property type="entry name" value="AMP_BINDING"/>
    <property type="match status" value="1"/>
</dbReference>
<dbReference type="PROSITE" id="PS50075">
    <property type="entry name" value="CARRIER"/>
    <property type="match status" value="1"/>
</dbReference>
<dbReference type="InterPro" id="IPR001242">
    <property type="entry name" value="Condensation_dom"/>
</dbReference>
<dbReference type="EMBL" id="JACJTQ010000001">
    <property type="protein sequence ID" value="MBD2690475.1"/>
    <property type="molecule type" value="Genomic_DNA"/>
</dbReference>
<dbReference type="InterPro" id="IPR020845">
    <property type="entry name" value="AMP-binding_CS"/>
</dbReference>
<dbReference type="Gene3D" id="1.10.1200.10">
    <property type="entry name" value="ACP-like"/>
    <property type="match status" value="1"/>
</dbReference>
<dbReference type="CDD" id="cd19531">
    <property type="entry name" value="LCL_NRPS-like"/>
    <property type="match status" value="1"/>
</dbReference>
<dbReference type="InterPro" id="IPR010071">
    <property type="entry name" value="AA_adenyl_dom"/>
</dbReference>
<dbReference type="InterPro" id="IPR045851">
    <property type="entry name" value="AMP-bd_C_sf"/>
</dbReference>
<dbReference type="PANTHER" id="PTHR45527">
    <property type="entry name" value="NONRIBOSOMAL PEPTIDE SYNTHETASE"/>
    <property type="match status" value="1"/>
</dbReference>
<evidence type="ECO:0000259" key="4">
    <source>
        <dbReference type="PROSITE" id="PS50075"/>
    </source>
</evidence>
<evidence type="ECO:0000256" key="1">
    <source>
        <dbReference type="ARBA" id="ARBA00001957"/>
    </source>
</evidence>
<dbReference type="Pfam" id="PF00501">
    <property type="entry name" value="AMP-binding"/>
    <property type="match status" value="1"/>
</dbReference>
<reference evidence="5 6" key="1">
    <citation type="journal article" date="2020" name="ISME J.">
        <title>Comparative genomics reveals insights into cyanobacterial evolution and habitat adaptation.</title>
        <authorList>
            <person name="Chen M.Y."/>
            <person name="Teng W.K."/>
            <person name="Zhao L."/>
            <person name="Hu C.X."/>
            <person name="Zhou Y.K."/>
            <person name="Han B.P."/>
            <person name="Song L.R."/>
            <person name="Shu W.S."/>
        </authorList>
    </citation>
    <scope>NUCLEOTIDE SEQUENCE [LARGE SCALE GENOMIC DNA]</scope>
    <source>
        <strain evidence="5 6">FACHB-362</strain>
    </source>
</reference>
<dbReference type="Gene3D" id="3.30.300.30">
    <property type="match status" value="1"/>
</dbReference>
<keyword evidence="3" id="KW-0597">Phosphoprotein</keyword>
<dbReference type="InterPro" id="IPR025110">
    <property type="entry name" value="AMP-bd_C"/>
</dbReference>
<dbReference type="InterPro" id="IPR000873">
    <property type="entry name" value="AMP-dep_synth/lig_dom"/>
</dbReference>
<dbReference type="Proteomes" id="UP000660381">
    <property type="component" value="Unassembled WGS sequence"/>
</dbReference>
<dbReference type="Pfam" id="PF00668">
    <property type="entry name" value="Condensation"/>
    <property type="match status" value="2"/>
</dbReference>
<evidence type="ECO:0000313" key="6">
    <source>
        <dbReference type="Proteomes" id="UP000660381"/>
    </source>
</evidence>
<dbReference type="InterPro" id="IPR036736">
    <property type="entry name" value="ACP-like_sf"/>
</dbReference>
<proteinExistence type="predicted"/>
<dbReference type="SUPFAM" id="SSF47336">
    <property type="entry name" value="ACP-like"/>
    <property type="match status" value="1"/>
</dbReference>
<dbReference type="Gene3D" id="3.40.50.980">
    <property type="match status" value="2"/>
</dbReference>
<name>A0ABR8IWN9_9NOST</name>
<protein>
    <submittedName>
        <fullName evidence="5">Amino acid adenylation domain-containing protein</fullName>
    </submittedName>
</protein>
<gene>
    <name evidence="5" type="ORF">H6G68_01700</name>
</gene>
<dbReference type="RefSeq" id="WP_190905042.1">
    <property type="nucleotide sequence ID" value="NZ_JACJTQ010000001.1"/>
</dbReference>
<dbReference type="NCBIfam" id="TIGR01733">
    <property type="entry name" value="AA-adenyl-dom"/>
    <property type="match status" value="1"/>
</dbReference>
<feature type="domain" description="Carrier" evidence="4">
    <location>
        <begin position="983"/>
        <end position="1058"/>
    </location>
</feature>
<accession>A0ABR8IWN9</accession>
<comment type="caution">
    <text evidence="5">The sequence shown here is derived from an EMBL/GenBank/DDBJ whole genome shotgun (WGS) entry which is preliminary data.</text>
</comment>
<dbReference type="Pfam" id="PF13193">
    <property type="entry name" value="AMP-binding_C"/>
    <property type="match status" value="1"/>
</dbReference>
<dbReference type="CDD" id="cd19543">
    <property type="entry name" value="DCL_NRPS"/>
    <property type="match status" value="1"/>
</dbReference>
<keyword evidence="6" id="KW-1185">Reference proteome</keyword>
<dbReference type="InterPro" id="IPR020806">
    <property type="entry name" value="PKS_PP-bd"/>
</dbReference>
<dbReference type="InterPro" id="IPR006162">
    <property type="entry name" value="Ppantetheine_attach_site"/>
</dbReference>
<dbReference type="SMART" id="SM00823">
    <property type="entry name" value="PKS_PP"/>
    <property type="match status" value="1"/>
</dbReference>
<dbReference type="SUPFAM" id="SSF52777">
    <property type="entry name" value="CoA-dependent acyltransferases"/>
    <property type="match status" value="4"/>
</dbReference>
<sequence length="1547" mass="175212">MVVTKNIDDVYPLSPMQAGMLFHSLLAPESGVYCEQTSFELHGALNVPAFVQAWQQVIARHPILRTGCVWENLEKPLQVVGRQVKFPWQEEDWWGVEPKEQQQKLAALLIADRQRGFELSQAPLMRLLLIRLSEQVYHFTWSHHHILLDGWSVPIIFQEVITYYKAFCQSQNIYLESPRPYRDYIAWLQQQNLSQAEVFWRNILNGFTTPTPIGIKPITQHLTDNGEQEIKLSAVTTSALESLAKQHQLTLNTLVQGAWALLLNRYSSEEDIVFGATVSGRPPCLPKVEAMVGLFINTLPVRVQIDPEQFLLSWLKQLLAQQVEARQYEYTPLSEIQKWSDIPPGSPLFESIVVFENYPVEASLLEPDINLEIKNRRSFERTNYPLTMSAVPGEELLLKIAYQQSDLLAAALRYRLDSATIKRMLGHLQTLLVGMATNPHQRLKDLSLLTADEQNQLLIEWNNTQIDYPQDQCIHQLFEAQVEKTPNAVAVVFENEQLTYRELNTRANQLAHYLQKLGVIPEVLVGICVERSLEMIIGLLGILKAGGAYVPIDPAYPQERLGYMLTDAQVSVLLTQKHLLETLPAHNAQTLYLDQDKNLFITQSTANPISNTTSENLAYVIYTSGSTGKPKGAMNTHKGLCNRLLWMQDTYQLTASDRVLQKTPFSFDVSVWEFFWPLLTGASLVIAKPGGHQDSRYLVELIAQEKITTLHFVPSMLQVFLEETDLEKCGTIKQVICSGEALSFDLQKRFFERLNAELHNLYGPTEAAIDVTYWACQLNSNQKIVPIGRPIANIQIYILDKHLQPVPIGVSGELHIGGVGLARGYWNKPELTQEKFIASPFESAQFLYRTGDLARYLPNGNIEYLGRIDHQVKIRGFRIEVGEIETLLAKHPEIQESVVALKEDDLGEKRLVAYIVSKQNKLTTNELASKLQKFLQQKLPDYMIPSAFVLLEALPLTPNGKLDRRALLTPDWSQRNLEQNYISPRTPVEEIIANTWTQVLGVEQVGVNDNFFELGGHSLLATQLISRLRQVFQIELPLQKIFEFPTVADLATAVEAIKQAEDSLLAPPIVPVSRENHLPLSFAQQRLWFLEQLQTNNAAYNITSAVRVLGDLNITALEASLNEIIKRHEALRTALIAVEGLPMQVITANLQLSLPIIDLQALSKPEQETQVQQLINQETQQPFDLSQVPLLRVIILKLSSTEYVIIFTMHHIISDAWSMSVIIREIVALYPAFAGGKPFALPDLPIQYADFAVWQRQWLQGQVLENHLAYWKQKLGAALPVLKLPYTQNQAATPSNQAGVQTFSLSAELSEALKTLSRQENVTLFMTMVAALKTLLYRYTGQDDIVIGTDVANRNRGETEGLIGFFVNLLVLRTDISGYPTFRELLQRVRKVTLEAYAHQDLPFDKLVEELQPERHLSHTPLFQVLFVMDNVPTQNLQLPELTLLPIEVEAKIAKFDLALFISETESGIKGGWYYKTDLFAAKEISSLFENFQELLASITTQSDARINTLDLLTETQKQEQLITEVKHEQGKLKKLMQIKPKAMKLS</sequence>
<keyword evidence="2" id="KW-0596">Phosphopantetheine</keyword>
<dbReference type="CDD" id="cd17646">
    <property type="entry name" value="A_NRPS_AB3403-like"/>
    <property type="match status" value="1"/>
</dbReference>
<evidence type="ECO:0000256" key="2">
    <source>
        <dbReference type="ARBA" id="ARBA00022450"/>
    </source>
</evidence>
<dbReference type="Gene3D" id="3.30.559.30">
    <property type="entry name" value="Nonribosomal peptide synthetase, condensation domain"/>
    <property type="match status" value="2"/>
</dbReference>
<dbReference type="InterPro" id="IPR023213">
    <property type="entry name" value="CAT-like_dom_sf"/>
</dbReference>
<dbReference type="PANTHER" id="PTHR45527:SF1">
    <property type="entry name" value="FATTY ACID SYNTHASE"/>
    <property type="match status" value="1"/>
</dbReference>
<dbReference type="InterPro" id="IPR009081">
    <property type="entry name" value="PP-bd_ACP"/>
</dbReference>
<dbReference type="SUPFAM" id="SSF56801">
    <property type="entry name" value="Acetyl-CoA synthetase-like"/>
    <property type="match status" value="1"/>
</dbReference>
<comment type="cofactor">
    <cofactor evidence="1">
        <name>pantetheine 4'-phosphate</name>
        <dbReference type="ChEBI" id="CHEBI:47942"/>
    </cofactor>
</comment>
<dbReference type="Pfam" id="PF00550">
    <property type="entry name" value="PP-binding"/>
    <property type="match status" value="1"/>
</dbReference>
<dbReference type="Gene3D" id="2.30.38.10">
    <property type="entry name" value="Luciferase, Domain 3"/>
    <property type="match status" value="1"/>
</dbReference>
<dbReference type="PROSITE" id="PS00012">
    <property type="entry name" value="PHOSPHOPANTETHEINE"/>
    <property type="match status" value="1"/>
</dbReference>
<evidence type="ECO:0000256" key="3">
    <source>
        <dbReference type="ARBA" id="ARBA00022553"/>
    </source>
</evidence>
<evidence type="ECO:0000313" key="5">
    <source>
        <dbReference type="EMBL" id="MBD2690475.1"/>
    </source>
</evidence>
<dbReference type="Gene3D" id="3.30.559.10">
    <property type="entry name" value="Chloramphenicol acetyltransferase-like domain"/>
    <property type="match status" value="2"/>
</dbReference>
<organism evidence="5 6">
    <name type="scientific">Anabaena catenula FACHB-362</name>
    <dbReference type="NCBI Taxonomy" id="2692877"/>
    <lineage>
        <taxon>Bacteria</taxon>
        <taxon>Bacillati</taxon>
        <taxon>Cyanobacteriota</taxon>
        <taxon>Cyanophyceae</taxon>
        <taxon>Nostocales</taxon>
        <taxon>Nostocaceae</taxon>
        <taxon>Anabaena</taxon>
    </lineage>
</organism>